<dbReference type="InParanoid" id="A0A804KX24"/>
<dbReference type="Proteomes" id="UP000012960">
    <property type="component" value="Unplaced"/>
</dbReference>
<gene>
    <name evidence="1" type="ORF">GSMUA_319660.1</name>
</gene>
<dbReference type="Gramene" id="Ma10_t16740.1">
    <property type="protein sequence ID" value="Ma10_p16740.1"/>
    <property type="gene ID" value="Ma10_g16740"/>
</dbReference>
<sequence>MLWVDAREGIDVQNVLELTILSRLNRRVTMQQVSSMVQLELLEYVEYITATGQGVTISTYSESLDSMIAQS</sequence>
<proteinExistence type="predicted"/>
<name>A0A804KX24_MUSAM</name>
<reference evidence="2" key="2">
    <citation type="submission" date="2021-05" db="UniProtKB">
        <authorList>
            <consortium name="EnsemblPlants"/>
        </authorList>
    </citation>
    <scope>IDENTIFICATION</scope>
    <source>
        <strain evidence="2">subsp. malaccensis</strain>
    </source>
</reference>
<organism evidence="2 3">
    <name type="scientific">Musa acuminata subsp. malaccensis</name>
    <name type="common">Wild banana</name>
    <name type="synonym">Musa malaccensis</name>
    <dbReference type="NCBI Taxonomy" id="214687"/>
    <lineage>
        <taxon>Eukaryota</taxon>
        <taxon>Viridiplantae</taxon>
        <taxon>Streptophyta</taxon>
        <taxon>Embryophyta</taxon>
        <taxon>Tracheophyta</taxon>
        <taxon>Spermatophyta</taxon>
        <taxon>Magnoliopsida</taxon>
        <taxon>Liliopsida</taxon>
        <taxon>Zingiberales</taxon>
        <taxon>Musaceae</taxon>
        <taxon>Musa</taxon>
    </lineage>
</organism>
<dbReference type="AlphaFoldDB" id="A0A804KX24"/>
<reference evidence="1" key="1">
    <citation type="submission" date="2021-03" db="EMBL/GenBank/DDBJ databases">
        <authorList>
            <consortium name="Genoscope - CEA"/>
            <person name="William W."/>
        </authorList>
    </citation>
    <scope>NUCLEOTIDE SEQUENCE</scope>
    <source>
        <strain evidence="1">Doubled-haploid Pahang</strain>
    </source>
</reference>
<accession>A0A804KX24</accession>
<evidence type="ECO:0000313" key="2">
    <source>
        <dbReference type="EnsemblPlants" id="Ma10_p16740.1"/>
    </source>
</evidence>
<keyword evidence="3" id="KW-1185">Reference proteome</keyword>
<evidence type="ECO:0000313" key="1">
    <source>
        <dbReference type="EMBL" id="CAG1853740.1"/>
    </source>
</evidence>
<protein>
    <submittedName>
        <fullName evidence="1">(wild Malaysian banana) hypothetical protein</fullName>
    </submittedName>
</protein>
<dbReference type="EnsemblPlants" id="Ma10_t16740.1">
    <property type="protein sequence ID" value="Ma10_p16740.1"/>
    <property type="gene ID" value="Ma10_g16740"/>
</dbReference>
<dbReference type="EMBL" id="HG996476">
    <property type="protein sequence ID" value="CAG1853740.1"/>
    <property type="molecule type" value="Genomic_DNA"/>
</dbReference>
<evidence type="ECO:0000313" key="3">
    <source>
        <dbReference type="Proteomes" id="UP000012960"/>
    </source>
</evidence>